<gene>
    <name evidence="1" type="ORF">ID616_18935</name>
</gene>
<accession>A0ABD7B6H9</accession>
<dbReference type="AlphaFoldDB" id="A0ABD7B6H9"/>
<name>A0ABD7B6H9_PSEPU</name>
<reference evidence="1 2" key="1">
    <citation type="submission" date="2020-09" db="EMBL/GenBank/DDBJ databases">
        <title>Co-existence of a novel multidrug-resistance efflux pump with carbapenem resistance gene blaVIM-2 in one megaplasmid in Pseudomonas putida.</title>
        <authorList>
            <person name="Peng K."/>
            <person name="Li R."/>
        </authorList>
    </citation>
    <scope>NUCLEOTIDE SEQUENCE [LARGE SCALE GENOMIC DNA]</scope>
    <source>
        <strain evidence="1 2">ZXPA-20</strain>
    </source>
</reference>
<dbReference type="EMBL" id="CP061723">
    <property type="protein sequence ID" value="QOC96167.1"/>
    <property type="molecule type" value="Genomic_DNA"/>
</dbReference>
<dbReference type="Proteomes" id="UP000516786">
    <property type="component" value="Chromosome"/>
</dbReference>
<evidence type="ECO:0000313" key="1">
    <source>
        <dbReference type="EMBL" id="QOC96167.1"/>
    </source>
</evidence>
<organism evidence="1 2">
    <name type="scientific">Pseudomonas putida</name>
    <name type="common">Arthrobacter siderocapsulatus</name>
    <dbReference type="NCBI Taxonomy" id="303"/>
    <lineage>
        <taxon>Bacteria</taxon>
        <taxon>Pseudomonadati</taxon>
        <taxon>Pseudomonadota</taxon>
        <taxon>Gammaproteobacteria</taxon>
        <taxon>Pseudomonadales</taxon>
        <taxon>Pseudomonadaceae</taxon>
        <taxon>Pseudomonas</taxon>
    </lineage>
</organism>
<proteinExistence type="predicted"/>
<dbReference type="RefSeq" id="WP_191086758.1">
    <property type="nucleotide sequence ID" value="NZ_CP061723.1"/>
</dbReference>
<sequence length="68" mass="7707">MRLKKPHRFRILCPLRCAVIDPGLTPPLNISINPASASKGSTSEIRATLALFIQWPRLIQMPQFWIVP</sequence>
<protein>
    <submittedName>
        <fullName evidence="1">Uncharacterized protein</fullName>
    </submittedName>
</protein>
<evidence type="ECO:0000313" key="2">
    <source>
        <dbReference type="Proteomes" id="UP000516786"/>
    </source>
</evidence>